<comment type="cofactor">
    <cofactor evidence="1">
        <name>FAD</name>
        <dbReference type="ChEBI" id="CHEBI:57692"/>
    </cofactor>
</comment>
<keyword evidence="7" id="KW-0503">Monooxygenase</keyword>
<dbReference type="EMBL" id="BAAAZH010000006">
    <property type="protein sequence ID" value="GAA4111374.1"/>
    <property type="molecule type" value="Genomic_DNA"/>
</dbReference>
<evidence type="ECO:0000256" key="6">
    <source>
        <dbReference type="ARBA" id="ARBA00023002"/>
    </source>
</evidence>
<dbReference type="Gene3D" id="3.50.50.60">
    <property type="entry name" value="FAD/NAD(P)-binding domain"/>
    <property type="match status" value="2"/>
</dbReference>
<keyword evidence="4" id="KW-0274">FAD</keyword>
<evidence type="ECO:0000256" key="4">
    <source>
        <dbReference type="ARBA" id="ARBA00022827"/>
    </source>
</evidence>
<evidence type="ECO:0000256" key="3">
    <source>
        <dbReference type="ARBA" id="ARBA00022630"/>
    </source>
</evidence>
<dbReference type="PANTHER" id="PTHR43098">
    <property type="entry name" value="L-ORNITHINE N(5)-MONOOXYGENASE-RELATED"/>
    <property type="match status" value="1"/>
</dbReference>
<accession>A0ABP7XCB6</accession>
<gene>
    <name evidence="8" type="ORF">GCM10022215_07110</name>
</gene>
<evidence type="ECO:0000256" key="2">
    <source>
        <dbReference type="ARBA" id="ARBA00010139"/>
    </source>
</evidence>
<dbReference type="Pfam" id="PF13738">
    <property type="entry name" value="Pyr_redox_3"/>
    <property type="match status" value="1"/>
</dbReference>
<dbReference type="Proteomes" id="UP001501495">
    <property type="component" value="Unassembled WGS sequence"/>
</dbReference>
<name>A0ABP7XCB6_9ACTN</name>
<dbReference type="PANTHER" id="PTHR43098:SF3">
    <property type="entry name" value="L-ORNITHINE N(5)-MONOOXYGENASE-RELATED"/>
    <property type="match status" value="1"/>
</dbReference>
<keyword evidence="9" id="KW-1185">Reference proteome</keyword>
<comment type="similarity">
    <text evidence="2">Belongs to the FAD-binding monooxygenase family.</text>
</comment>
<keyword evidence="3" id="KW-0285">Flavoprotein</keyword>
<dbReference type="SUPFAM" id="SSF51905">
    <property type="entry name" value="FAD/NAD(P)-binding domain"/>
    <property type="match status" value="1"/>
</dbReference>
<dbReference type="InterPro" id="IPR036188">
    <property type="entry name" value="FAD/NAD-bd_sf"/>
</dbReference>
<proteinExistence type="inferred from homology"/>
<reference evidence="9" key="1">
    <citation type="journal article" date="2019" name="Int. J. Syst. Evol. Microbiol.">
        <title>The Global Catalogue of Microorganisms (GCM) 10K type strain sequencing project: providing services to taxonomists for standard genome sequencing and annotation.</title>
        <authorList>
            <consortium name="The Broad Institute Genomics Platform"/>
            <consortium name="The Broad Institute Genome Sequencing Center for Infectious Disease"/>
            <person name="Wu L."/>
            <person name="Ma J."/>
        </authorList>
    </citation>
    <scope>NUCLEOTIDE SEQUENCE [LARGE SCALE GENOMIC DNA]</scope>
    <source>
        <strain evidence="9">JCM 16703</strain>
    </source>
</reference>
<dbReference type="RefSeq" id="WP_344731847.1">
    <property type="nucleotide sequence ID" value="NZ_BAAAZH010000006.1"/>
</dbReference>
<protein>
    <submittedName>
        <fullName evidence="8">NAD(P)/FAD-dependent oxidoreductase</fullName>
    </submittedName>
</protein>
<dbReference type="InterPro" id="IPR050775">
    <property type="entry name" value="FAD-binding_Monooxygenases"/>
</dbReference>
<comment type="caution">
    <text evidence="8">The sequence shown here is derived from an EMBL/GenBank/DDBJ whole genome shotgun (WGS) entry which is preliminary data.</text>
</comment>
<evidence type="ECO:0000256" key="7">
    <source>
        <dbReference type="ARBA" id="ARBA00023033"/>
    </source>
</evidence>
<evidence type="ECO:0000313" key="8">
    <source>
        <dbReference type="EMBL" id="GAA4111374.1"/>
    </source>
</evidence>
<organism evidence="8 9">
    <name type="scientific">Nocardioides fonticola</name>
    <dbReference type="NCBI Taxonomy" id="450363"/>
    <lineage>
        <taxon>Bacteria</taxon>
        <taxon>Bacillati</taxon>
        <taxon>Actinomycetota</taxon>
        <taxon>Actinomycetes</taxon>
        <taxon>Propionibacteriales</taxon>
        <taxon>Nocardioidaceae</taxon>
        <taxon>Nocardioides</taxon>
    </lineage>
</organism>
<evidence type="ECO:0000313" key="9">
    <source>
        <dbReference type="Proteomes" id="UP001501495"/>
    </source>
</evidence>
<evidence type="ECO:0000256" key="1">
    <source>
        <dbReference type="ARBA" id="ARBA00001974"/>
    </source>
</evidence>
<keyword evidence="5" id="KW-0521">NADP</keyword>
<sequence length="523" mass="57530">MTSPATTASAVPAAERTEVDVAVIGGGFSGIGAGILLDRAGFGDYLVLEAGDGLGGAWHWNTYPGVAVDIPSFSYQFSFEQKSGWSRVYAPGEELKAYAEYCVDKYDVRRRTRLHTTVTRAVFDDATSRWTLEFADGGSLVARYVVGATGVLTQPKLPEIDGVESFAGITMHTARWDHDVDLAGKRVGIIGTGASAVQVIPSIAPEVEHLTVFQRTPIWCLPKPDGPITLPVRTLLKVPGGKRVARLASQTFVEVTFPLAAHFHGLVPTAGLGERQARAYLRKAVTDPEVRAKLTPDYDLGCKRPSFSNSYLPTFNRANVHLETTSIEAITPAGVRTSDGVEHEVDVLIMATGFKVFEHGNMPTFEVIGSGGRDLEAWWEANRFQAYQGVSVPEFPNFFSILGPYGYNGSSYFNLIETQMAHIVRLLKRARRQRADRIEVTPQAHERYWKRQLGRRRHQVFFQGGCGQANSYYFDAHGDVPFRASPTLETMWTSSHFPLDDYTFSRSSERGATREPVGAAAEG</sequence>
<evidence type="ECO:0000256" key="5">
    <source>
        <dbReference type="ARBA" id="ARBA00022857"/>
    </source>
</evidence>
<keyword evidence="6" id="KW-0560">Oxidoreductase</keyword>